<organism evidence="2 3">
    <name type="scientific">Eleusine coracana subsp. coracana</name>
    <dbReference type="NCBI Taxonomy" id="191504"/>
    <lineage>
        <taxon>Eukaryota</taxon>
        <taxon>Viridiplantae</taxon>
        <taxon>Streptophyta</taxon>
        <taxon>Embryophyta</taxon>
        <taxon>Tracheophyta</taxon>
        <taxon>Spermatophyta</taxon>
        <taxon>Magnoliopsida</taxon>
        <taxon>Liliopsida</taxon>
        <taxon>Poales</taxon>
        <taxon>Poaceae</taxon>
        <taxon>PACMAD clade</taxon>
        <taxon>Chloridoideae</taxon>
        <taxon>Cynodonteae</taxon>
        <taxon>Eleusininae</taxon>
        <taxon>Eleusine</taxon>
    </lineage>
</organism>
<name>A0AAV5ELA6_ELECO</name>
<reference evidence="2" key="1">
    <citation type="journal article" date="2018" name="DNA Res.">
        <title>Multiple hybrid de novo genome assembly of finger millet, an orphan allotetraploid crop.</title>
        <authorList>
            <person name="Hatakeyama M."/>
            <person name="Aluri S."/>
            <person name="Balachadran M.T."/>
            <person name="Sivarajan S.R."/>
            <person name="Patrignani A."/>
            <person name="Gruter S."/>
            <person name="Poveda L."/>
            <person name="Shimizu-Inatsugi R."/>
            <person name="Baeten J."/>
            <person name="Francoijs K.J."/>
            <person name="Nataraja K.N."/>
            <person name="Reddy Y.A.N."/>
            <person name="Phadnis S."/>
            <person name="Ravikumar R.L."/>
            <person name="Schlapbach R."/>
            <person name="Sreeman S.M."/>
            <person name="Shimizu K.K."/>
        </authorList>
    </citation>
    <scope>NUCLEOTIDE SEQUENCE</scope>
</reference>
<feature type="region of interest" description="Disordered" evidence="1">
    <location>
        <begin position="43"/>
        <end position="63"/>
    </location>
</feature>
<accession>A0AAV5ELA6</accession>
<evidence type="ECO:0000313" key="2">
    <source>
        <dbReference type="EMBL" id="GJN23307.1"/>
    </source>
</evidence>
<gene>
    <name evidence="2" type="primary">gb10943</name>
    <name evidence="2" type="ORF">PR202_gb10943</name>
</gene>
<evidence type="ECO:0000256" key="1">
    <source>
        <dbReference type="SAM" id="MobiDB-lite"/>
    </source>
</evidence>
<protein>
    <submittedName>
        <fullName evidence="2">Uncharacterized protein</fullName>
    </submittedName>
</protein>
<dbReference type="Proteomes" id="UP001054889">
    <property type="component" value="Unassembled WGS sequence"/>
</dbReference>
<keyword evidence="3" id="KW-1185">Reference proteome</keyword>
<sequence>MGEPLTTDQKLDLLIKSLQKNSDDINQMKTQYAVISVAVNKLQSDKHESSSSGGSGPQTFTIGKSSTISHKLQFPHYDGSEDPLPWLSKWK</sequence>
<dbReference type="AlphaFoldDB" id="A0AAV5ELA6"/>
<evidence type="ECO:0000313" key="3">
    <source>
        <dbReference type="Proteomes" id="UP001054889"/>
    </source>
</evidence>
<comment type="caution">
    <text evidence="2">The sequence shown here is derived from an EMBL/GenBank/DDBJ whole genome shotgun (WGS) entry which is preliminary data.</text>
</comment>
<proteinExistence type="predicted"/>
<dbReference type="EMBL" id="BQKI01000076">
    <property type="protein sequence ID" value="GJN23307.1"/>
    <property type="molecule type" value="Genomic_DNA"/>
</dbReference>
<reference evidence="2" key="2">
    <citation type="submission" date="2021-12" db="EMBL/GenBank/DDBJ databases">
        <title>Resequencing data analysis of finger millet.</title>
        <authorList>
            <person name="Hatakeyama M."/>
            <person name="Aluri S."/>
            <person name="Balachadran M.T."/>
            <person name="Sivarajan S.R."/>
            <person name="Poveda L."/>
            <person name="Shimizu-Inatsugi R."/>
            <person name="Schlapbach R."/>
            <person name="Sreeman S.M."/>
            <person name="Shimizu K.K."/>
        </authorList>
    </citation>
    <scope>NUCLEOTIDE SEQUENCE</scope>
</reference>